<evidence type="ECO:0000256" key="2">
    <source>
        <dbReference type="ARBA" id="ARBA00007970"/>
    </source>
</evidence>
<gene>
    <name evidence="9" type="primary">hisC</name>
    <name evidence="11" type="ORF">A3C21_01445</name>
</gene>
<keyword evidence="7 9" id="KW-0663">Pyridoxal phosphate</keyword>
<dbReference type="PANTHER" id="PTHR42885:SF2">
    <property type="entry name" value="HISTIDINOL-PHOSPHATE AMINOTRANSFERASE"/>
    <property type="match status" value="1"/>
</dbReference>
<dbReference type="AlphaFoldDB" id="A0A1F6E1G7"/>
<dbReference type="GO" id="GO:0030170">
    <property type="term" value="F:pyridoxal phosphate binding"/>
    <property type="evidence" value="ECO:0007669"/>
    <property type="project" value="InterPro"/>
</dbReference>
<dbReference type="GO" id="GO:0004400">
    <property type="term" value="F:histidinol-phosphate transaminase activity"/>
    <property type="evidence" value="ECO:0007669"/>
    <property type="project" value="UniProtKB-UniRule"/>
</dbReference>
<dbReference type="SUPFAM" id="SSF53383">
    <property type="entry name" value="PLP-dependent transferases"/>
    <property type="match status" value="1"/>
</dbReference>
<proteinExistence type="inferred from homology"/>
<comment type="catalytic activity">
    <reaction evidence="9">
        <text>L-histidinol phosphate + 2-oxoglutarate = 3-(imidazol-4-yl)-2-oxopropyl phosphate + L-glutamate</text>
        <dbReference type="Rhea" id="RHEA:23744"/>
        <dbReference type="ChEBI" id="CHEBI:16810"/>
        <dbReference type="ChEBI" id="CHEBI:29985"/>
        <dbReference type="ChEBI" id="CHEBI:57766"/>
        <dbReference type="ChEBI" id="CHEBI:57980"/>
        <dbReference type="EC" id="2.6.1.9"/>
    </reaction>
</comment>
<comment type="caution">
    <text evidence="11">The sequence shown here is derived from an EMBL/GenBank/DDBJ whole genome shotgun (WGS) entry which is preliminary data.</text>
</comment>
<evidence type="ECO:0000313" key="12">
    <source>
        <dbReference type="Proteomes" id="UP000178572"/>
    </source>
</evidence>
<dbReference type="CDD" id="cd00609">
    <property type="entry name" value="AAT_like"/>
    <property type="match status" value="1"/>
</dbReference>
<accession>A0A1F6E1G7</accession>
<feature type="domain" description="Aminotransferase class I/classII large" evidence="10">
    <location>
        <begin position="46"/>
        <end position="341"/>
    </location>
</feature>
<sequence>MIDNLVRKNVKNLKPYASARSLYQEGVFFDANENALGSTVTVPDVPDLNRYPDPKSADLRKAIAAYVGVDPAQVFVGNGSDEAIDLLIRVFVEPNEAVIIVEPTYGMYKVAAETAGVEIRPWPLTGSFQLDLSSLGTVSAGAKLIFSCSPNNPTGNLLPIEDVRGLCSKFKGIVVLDEAYIEFASQPSLAEKVREIENLVVLRTFSKAWGLAGIRVGYAIAHPKVIGYMDRIKAPYNLGRVSAALAQRALKNKDDMLRMRERILAERLRVARELKEVNFNVFESEANFLLVQYPGMSKIATILAEEYGLIIRDFSGRERLEDCARITIGTPEQNDRLVETLKKIV</sequence>
<dbReference type="UniPathway" id="UPA00031">
    <property type="reaction ID" value="UER00012"/>
</dbReference>
<evidence type="ECO:0000256" key="7">
    <source>
        <dbReference type="ARBA" id="ARBA00022898"/>
    </source>
</evidence>
<comment type="cofactor">
    <cofactor evidence="1 9">
        <name>pyridoxal 5'-phosphate</name>
        <dbReference type="ChEBI" id="CHEBI:597326"/>
    </cofactor>
</comment>
<keyword evidence="8 9" id="KW-0368">Histidine biosynthesis</keyword>
<evidence type="ECO:0000313" key="11">
    <source>
        <dbReference type="EMBL" id="OGG67534.1"/>
    </source>
</evidence>
<dbReference type="NCBIfam" id="TIGR01141">
    <property type="entry name" value="hisC"/>
    <property type="match status" value="1"/>
</dbReference>
<dbReference type="Gene3D" id="3.90.1150.10">
    <property type="entry name" value="Aspartate Aminotransferase, domain 1"/>
    <property type="match status" value="1"/>
</dbReference>
<evidence type="ECO:0000256" key="5">
    <source>
        <dbReference type="ARBA" id="ARBA00022605"/>
    </source>
</evidence>
<evidence type="ECO:0000259" key="10">
    <source>
        <dbReference type="Pfam" id="PF00155"/>
    </source>
</evidence>
<dbReference type="InterPro" id="IPR005861">
    <property type="entry name" value="HisP_aminotrans"/>
</dbReference>
<keyword evidence="6 9" id="KW-0808">Transferase</keyword>
<dbReference type="InterPro" id="IPR015424">
    <property type="entry name" value="PyrdxlP-dep_Trfase"/>
</dbReference>
<evidence type="ECO:0000256" key="6">
    <source>
        <dbReference type="ARBA" id="ARBA00022679"/>
    </source>
</evidence>
<comment type="subunit">
    <text evidence="3 9">Homodimer.</text>
</comment>
<protein>
    <recommendedName>
        <fullName evidence="9">Histidinol-phosphate aminotransferase</fullName>
        <ecNumber evidence="9">2.6.1.9</ecNumber>
    </recommendedName>
    <alternativeName>
        <fullName evidence="9">Imidazole acetol-phosphate transaminase</fullName>
    </alternativeName>
</protein>
<dbReference type="Gene3D" id="3.40.640.10">
    <property type="entry name" value="Type I PLP-dependent aspartate aminotransferase-like (Major domain)"/>
    <property type="match status" value="1"/>
</dbReference>
<evidence type="ECO:0000256" key="1">
    <source>
        <dbReference type="ARBA" id="ARBA00001933"/>
    </source>
</evidence>
<keyword evidence="4 9" id="KW-0032">Aminotransferase</keyword>
<evidence type="ECO:0000256" key="4">
    <source>
        <dbReference type="ARBA" id="ARBA00022576"/>
    </source>
</evidence>
<dbReference type="GO" id="GO:0000105">
    <property type="term" value="P:L-histidine biosynthetic process"/>
    <property type="evidence" value="ECO:0007669"/>
    <property type="project" value="UniProtKB-UniRule"/>
</dbReference>
<feature type="modified residue" description="N6-(pyridoxal phosphate)lysine" evidence="9">
    <location>
        <position position="207"/>
    </location>
</feature>
<keyword evidence="5 9" id="KW-0028">Amino-acid biosynthesis</keyword>
<dbReference type="InterPro" id="IPR015422">
    <property type="entry name" value="PyrdxlP-dep_Trfase_small"/>
</dbReference>
<evidence type="ECO:0000256" key="3">
    <source>
        <dbReference type="ARBA" id="ARBA00011738"/>
    </source>
</evidence>
<dbReference type="STRING" id="1798500.A3C21_01445"/>
<evidence type="ECO:0000256" key="8">
    <source>
        <dbReference type="ARBA" id="ARBA00023102"/>
    </source>
</evidence>
<dbReference type="HAMAP" id="MF_01023">
    <property type="entry name" value="HisC_aminotrans_2"/>
    <property type="match status" value="1"/>
</dbReference>
<comment type="similarity">
    <text evidence="2 9">Belongs to the class-II pyridoxal-phosphate-dependent aminotransferase family. Histidinol-phosphate aminotransferase subfamily.</text>
</comment>
<dbReference type="Pfam" id="PF00155">
    <property type="entry name" value="Aminotran_1_2"/>
    <property type="match status" value="1"/>
</dbReference>
<organism evidence="11 12">
    <name type="scientific">Candidatus Kaiserbacteria bacterium RIFCSPHIGHO2_02_FULL_59_21</name>
    <dbReference type="NCBI Taxonomy" id="1798500"/>
    <lineage>
        <taxon>Bacteria</taxon>
        <taxon>Candidatus Kaiseribacteriota</taxon>
    </lineage>
</organism>
<dbReference type="Proteomes" id="UP000178572">
    <property type="component" value="Unassembled WGS sequence"/>
</dbReference>
<dbReference type="PROSITE" id="PS00599">
    <property type="entry name" value="AA_TRANSFER_CLASS_2"/>
    <property type="match status" value="1"/>
</dbReference>
<dbReference type="InterPro" id="IPR004839">
    <property type="entry name" value="Aminotransferase_I/II_large"/>
</dbReference>
<dbReference type="EMBL" id="MFLN01000005">
    <property type="protein sequence ID" value="OGG67534.1"/>
    <property type="molecule type" value="Genomic_DNA"/>
</dbReference>
<dbReference type="InterPro" id="IPR015421">
    <property type="entry name" value="PyrdxlP-dep_Trfase_major"/>
</dbReference>
<comment type="pathway">
    <text evidence="9">Amino-acid biosynthesis; L-histidine biosynthesis; L-histidine from 5-phospho-alpha-D-ribose 1-diphosphate: step 7/9.</text>
</comment>
<dbReference type="PANTHER" id="PTHR42885">
    <property type="entry name" value="HISTIDINOL-PHOSPHATE AMINOTRANSFERASE-RELATED"/>
    <property type="match status" value="1"/>
</dbReference>
<dbReference type="InterPro" id="IPR001917">
    <property type="entry name" value="Aminotrans_II_pyridoxalP_BS"/>
</dbReference>
<name>A0A1F6E1G7_9BACT</name>
<evidence type="ECO:0000256" key="9">
    <source>
        <dbReference type="HAMAP-Rule" id="MF_01023"/>
    </source>
</evidence>
<dbReference type="EC" id="2.6.1.9" evidence="9"/>
<reference evidence="11 12" key="1">
    <citation type="journal article" date="2016" name="Nat. Commun.">
        <title>Thousands of microbial genomes shed light on interconnected biogeochemical processes in an aquifer system.</title>
        <authorList>
            <person name="Anantharaman K."/>
            <person name="Brown C.T."/>
            <person name="Hug L.A."/>
            <person name="Sharon I."/>
            <person name="Castelle C.J."/>
            <person name="Probst A.J."/>
            <person name="Thomas B.C."/>
            <person name="Singh A."/>
            <person name="Wilkins M.J."/>
            <person name="Karaoz U."/>
            <person name="Brodie E.L."/>
            <person name="Williams K.H."/>
            <person name="Hubbard S.S."/>
            <person name="Banfield J.F."/>
        </authorList>
    </citation>
    <scope>NUCLEOTIDE SEQUENCE [LARGE SCALE GENOMIC DNA]</scope>
</reference>